<organism evidence="1 2">
    <name type="scientific">Citrus x changshan-huyou</name>
    <dbReference type="NCBI Taxonomy" id="2935761"/>
    <lineage>
        <taxon>Eukaryota</taxon>
        <taxon>Viridiplantae</taxon>
        <taxon>Streptophyta</taxon>
        <taxon>Embryophyta</taxon>
        <taxon>Tracheophyta</taxon>
        <taxon>Spermatophyta</taxon>
        <taxon>Magnoliopsida</taxon>
        <taxon>eudicotyledons</taxon>
        <taxon>Gunneridae</taxon>
        <taxon>Pentapetalae</taxon>
        <taxon>rosids</taxon>
        <taxon>malvids</taxon>
        <taxon>Sapindales</taxon>
        <taxon>Rutaceae</taxon>
        <taxon>Aurantioideae</taxon>
        <taxon>Citrus</taxon>
    </lineage>
</organism>
<dbReference type="Proteomes" id="UP001428341">
    <property type="component" value="Unassembled WGS sequence"/>
</dbReference>
<dbReference type="AlphaFoldDB" id="A0AAP0M036"/>
<comment type="caution">
    <text evidence="1">The sequence shown here is derived from an EMBL/GenBank/DDBJ whole genome shotgun (WGS) entry which is preliminary data.</text>
</comment>
<evidence type="ECO:0000313" key="2">
    <source>
        <dbReference type="Proteomes" id="UP001428341"/>
    </source>
</evidence>
<name>A0AAP0M036_9ROSI</name>
<protein>
    <submittedName>
        <fullName evidence="1">Uncharacterized protein</fullName>
    </submittedName>
</protein>
<reference evidence="1 2" key="1">
    <citation type="submission" date="2024-05" db="EMBL/GenBank/DDBJ databases">
        <title>Haplotype-resolved chromosome-level genome assembly of Huyou (Citrus changshanensis).</title>
        <authorList>
            <person name="Miao C."/>
            <person name="Chen W."/>
            <person name="Wu Y."/>
            <person name="Wang L."/>
            <person name="Zhao S."/>
            <person name="Grierson D."/>
            <person name="Xu C."/>
            <person name="Chen K."/>
        </authorList>
    </citation>
    <scope>NUCLEOTIDE SEQUENCE [LARGE SCALE GENOMIC DNA]</scope>
    <source>
        <strain evidence="1">01-14</strain>
        <tissue evidence="1">Leaf</tissue>
    </source>
</reference>
<sequence length="138" mass="15481">MSPLPVFWSIGSRPKLERRGNSGCWVQAYNNGNVYDGLMANMMDMESRLRAEGADIGANMSGLMGRVMDVEFILVRMEVDYVGKFKWGSIMALAITILVFLLRNGETYGGEYLRKRSMDLMSIILPMGIGMKEPGMRV</sequence>
<evidence type="ECO:0000313" key="1">
    <source>
        <dbReference type="EMBL" id="KAK9189027.1"/>
    </source>
</evidence>
<dbReference type="EMBL" id="JBCGBO010000007">
    <property type="protein sequence ID" value="KAK9189027.1"/>
    <property type="molecule type" value="Genomic_DNA"/>
</dbReference>
<accession>A0AAP0M036</accession>
<proteinExistence type="predicted"/>
<keyword evidence="2" id="KW-1185">Reference proteome</keyword>
<gene>
    <name evidence="1" type="ORF">WN944_020432</name>
</gene>